<proteinExistence type="predicted"/>
<dbReference type="EMBL" id="AGAY01000041">
    <property type="protein sequence ID" value="EGY52711.1"/>
    <property type="molecule type" value="Genomic_DNA"/>
</dbReference>
<keyword evidence="2" id="KW-1185">Reference proteome</keyword>
<comment type="caution">
    <text evidence="1">The sequence shown here is derived from an EMBL/GenBank/DDBJ whole genome shotgun (WGS) entry which is preliminary data.</text>
</comment>
<organism evidence="1 2">
    <name type="scientific">Neisseria shayeganii 871</name>
    <dbReference type="NCBI Taxonomy" id="1032488"/>
    <lineage>
        <taxon>Bacteria</taxon>
        <taxon>Pseudomonadati</taxon>
        <taxon>Pseudomonadota</taxon>
        <taxon>Betaproteobacteria</taxon>
        <taxon>Neisseriales</taxon>
        <taxon>Neisseriaceae</taxon>
        <taxon>Neisseria</taxon>
    </lineage>
</organism>
<dbReference type="HOGENOM" id="CLU_2718193_0_0_4"/>
<gene>
    <name evidence="1" type="ORF">HMPREF9371_1070</name>
</gene>
<dbReference type="Proteomes" id="UP000003019">
    <property type="component" value="Unassembled WGS sequence"/>
</dbReference>
<accession>G4CHI1</accession>
<protein>
    <submittedName>
        <fullName evidence="1">Uncharacterized protein</fullName>
    </submittedName>
</protein>
<evidence type="ECO:0000313" key="1">
    <source>
        <dbReference type="EMBL" id="EGY52711.1"/>
    </source>
</evidence>
<sequence>MLWQQQGKARDGDGFVCDEKTVVLGFEKTVLRLFRQRKNQAGVKNFIQDSDLFLKIIFLCPIGAMNLMCVME</sequence>
<name>G4CHI1_9NEIS</name>
<dbReference type="AlphaFoldDB" id="G4CHI1"/>
<evidence type="ECO:0000313" key="2">
    <source>
        <dbReference type="Proteomes" id="UP000003019"/>
    </source>
</evidence>
<reference evidence="1 2" key="1">
    <citation type="submission" date="2011-05" db="EMBL/GenBank/DDBJ databases">
        <authorList>
            <person name="Muzny D."/>
            <person name="Qin X."/>
            <person name="Deng J."/>
            <person name="Jiang H."/>
            <person name="Liu Y."/>
            <person name="Qu J."/>
            <person name="Song X.-Z."/>
            <person name="Zhang L."/>
            <person name="Thornton R."/>
            <person name="Coyle M."/>
            <person name="Francisco L."/>
            <person name="Jackson L."/>
            <person name="Javaid M."/>
            <person name="Korchina V."/>
            <person name="Kovar C."/>
            <person name="Mata R."/>
            <person name="Mathew T."/>
            <person name="Ngo R."/>
            <person name="Nguyen L."/>
            <person name="Nguyen N."/>
            <person name="Okwuonu G."/>
            <person name="Ongeri F."/>
            <person name="Pham C."/>
            <person name="Simmons D."/>
            <person name="Wilczek-Boney K."/>
            <person name="Hale W."/>
            <person name="Jakkamsetti A."/>
            <person name="Pham P."/>
            <person name="Ruth R."/>
            <person name="San Lucas F."/>
            <person name="Warren J."/>
            <person name="Zhang J."/>
            <person name="Zhao Z."/>
            <person name="Zhou C."/>
            <person name="Zhu D."/>
            <person name="Lee S."/>
            <person name="Bess C."/>
            <person name="Blankenburg K."/>
            <person name="Forbes L."/>
            <person name="Fu Q."/>
            <person name="Gubbala S."/>
            <person name="Hirani K."/>
            <person name="Jayaseelan J.C."/>
            <person name="Lara F."/>
            <person name="Munidasa M."/>
            <person name="Palculict T."/>
            <person name="Patil S."/>
            <person name="Pu L.-L."/>
            <person name="Saada N."/>
            <person name="Tang L."/>
            <person name="Weissenberger G."/>
            <person name="Zhu Y."/>
            <person name="Hemphill L."/>
            <person name="Shang Y."/>
            <person name="Youmans B."/>
            <person name="Ayvaz T."/>
            <person name="Ross M."/>
            <person name="Santibanez J."/>
            <person name="Aqrawi P."/>
            <person name="Gross S."/>
            <person name="Joshi V."/>
            <person name="Fowler G."/>
            <person name="Nazareth L."/>
            <person name="Reid J."/>
            <person name="Worley K."/>
            <person name="Petrosino J."/>
            <person name="Highlander S."/>
            <person name="Gibbs R."/>
        </authorList>
    </citation>
    <scope>NUCLEOTIDE SEQUENCE [LARGE SCALE GENOMIC DNA]</scope>
    <source>
        <strain evidence="1 2">871</strain>
    </source>
</reference>